<protein>
    <submittedName>
        <fullName evidence="2">Uncharacterized protein</fullName>
    </submittedName>
</protein>
<dbReference type="HOGENOM" id="CLU_2442261_0_0_1"/>
<dbReference type="AlphaFoldDB" id="R0JYA3"/>
<keyword evidence="1" id="KW-1133">Transmembrane helix</keyword>
<reference evidence="2 3" key="2">
    <citation type="journal article" date="2013" name="PLoS Genet.">
        <title>Comparative genome structure, secondary metabolite, and effector coding capacity across Cochliobolus pathogens.</title>
        <authorList>
            <person name="Condon B.J."/>
            <person name="Leng Y."/>
            <person name="Wu D."/>
            <person name="Bushley K.E."/>
            <person name="Ohm R.A."/>
            <person name="Otillar R."/>
            <person name="Martin J."/>
            <person name="Schackwitz W."/>
            <person name="Grimwood J."/>
            <person name="MohdZainudin N."/>
            <person name="Xue C."/>
            <person name="Wang R."/>
            <person name="Manning V.A."/>
            <person name="Dhillon B."/>
            <person name="Tu Z.J."/>
            <person name="Steffenson B.J."/>
            <person name="Salamov A."/>
            <person name="Sun H."/>
            <person name="Lowry S."/>
            <person name="LaButti K."/>
            <person name="Han J."/>
            <person name="Copeland A."/>
            <person name="Lindquist E."/>
            <person name="Barry K."/>
            <person name="Schmutz J."/>
            <person name="Baker S.E."/>
            <person name="Ciuffetti L.M."/>
            <person name="Grigoriev I.V."/>
            <person name="Zhong S."/>
            <person name="Turgeon B.G."/>
        </authorList>
    </citation>
    <scope>NUCLEOTIDE SEQUENCE [LARGE SCALE GENOMIC DNA]</scope>
    <source>
        <strain evidence="3">28A</strain>
    </source>
</reference>
<keyword evidence="3" id="KW-1185">Reference proteome</keyword>
<evidence type="ECO:0000313" key="3">
    <source>
        <dbReference type="Proteomes" id="UP000016935"/>
    </source>
</evidence>
<dbReference type="RefSeq" id="XP_008029593.1">
    <property type="nucleotide sequence ID" value="XM_008031402.1"/>
</dbReference>
<reference evidence="2 3" key="1">
    <citation type="journal article" date="2012" name="PLoS Pathog.">
        <title>Diverse lifestyles and strategies of plant pathogenesis encoded in the genomes of eighteen Dothideomycetes fungi.</title>
        <authorList>
            <person name="Ohm R.A."/>
            <person name="Feau N."/>
            <person name="Henrissat B."/>
            <person name="Schoch C.L."/>
            <person name="Horwitz B.A."/>
            <person name="Barry K.W."/>
            <person name="Condon B.J."/>
            <person name="Copeland A.C."/>
            <person name="Dhillon B."/>
            <person name="Glaser F."/>
            <person name="Hesse C.N."/>
            <person name="Kosti I."/>
            <person name="LaButti K."/>
            <person name="Lindquist E.A."/>
            <person name="Lucas S."/>
            <person name="Salamov A.A."/>
            <person name="Bradshaw R.E."/>
            <person name="Ciuffetti L."/>
            <person name="Hamelin R.C."/>
            <person name="Kema G.H.J."/>
            <person name="Lawrence C."/>
            <person name="Scott J.A."/>
            <person name="Spatafora J.W."/>
            <person name="Turgeon B.G."/>
            <person name="de Wit P.J.G.M."/>
            <person name="Zhong S."/>
            <person name="Goodwin S.B."/>
            <person name="Grigoriev I.V."/>
        </authorList>
    </citation>
    <scope>NUCLEOTIDE SEQUENCE [LARGE SCALE GENOMIC DNA]</scope>
    <source>
        <strain evidence="3">28A</strain>
    </source>
</reference>
<keyword evidence="1" id="KW-0472">Membrane</keyword>
<dbReference type="EMBL" id="KB908844">
    <property type="protein sequence ID" value="EOA82459.1"/>
    <property type="molecule type" value="Genomic_DNA"/>
</dbReference>
<dbReference type="GeneID" id="19399324"/>
<name>R0JYA3_EXST2</name>
<sequence length="90" mass="9808">METSATSAAEYRSVRHLTAPIGTAISADILIGSDCWVAVPCAKPEHGWLASHWVIVVYINIIPSLPSHSLAPLRKRLRKRCGSADGKDRM</sequence>
<accession>R0JYA3</accession>
<organism evidence="2 3">
    <name type="scientific">Exserohilum turcicum (strain 28A)</name>
    <name type="common">Northern leaf blight fungus</name>
    <name type="synonym">Setosphaeria turcica</name>
    <dbReference type="NCBI Taxonomy" id="671987"/>
    <lineage>
        <taxon>Eukaryota</taxon>
        <taxon>Fungi</taxon>
        <taxon>Dikarya</taxon>
        <taxon>Ascomycota</taxon>
        <taxon>Pezizomycotina</taxon>
        <taxon>Dothideomycetes</taxon>
        <taxon>Pleosporomycetidae</taxon>
        <taxon>Pleosporales</taxon>
        <taxon>Pleosporineae</taxon>
        <taxon>Pleosporaceae</taxon>
        <taxon>Exserohilum</taxon>
    </lineage>
</organism>
<feature type="transmembrane region" description="Helical" evidence="1">
    <location>
        <begin position="53"/>
        <end position="71"/>
    </location>
</feature>
<evidence type="ECO:0000313" key="2">
    <source>
        <dbReference type="EMBL" id="EOA82459.1"/>
    </source>
</evidence>
<gene>
    <name evidence="2" type="ORF">SETTUDRAFT_165001</name>
</gene>
<dbReference type="Proteomes" id="UP000016935">
    <property type="component" value="Unassembled WGS sequence"/>
</dbReference>
<keyword evidence="1" id="KW-0812">Transmembrane</keyword>
<proteinExistence type="predicted"/>
<evidence type="ECO:0000256" key="1">
    <source>
        <dbReference type="SAM" id="Phobius"/>
    </source>
</evidence>